<proteinExistence type="predicted"/>
<evidence type="ECO:0000256" key="1">
    <source>
        <dbReference type="SAM" id="MobiDB-lite"/>
    </source>
</evidence>
<gene>
    <name evidence="2" type="ORF">GWI33_020910</name>
</gene>
<accession>A0A834HVV6</accession>
<dbReference type="AlphaFoldDB" id="A0A834HVV6"/>
<sequence length="130" mass="14730">MLIVDTERRQKQTRLSEPIKNARHLLIKLSDIVKPPELTTPATTRIKSNFTHLTHISLRPFRALIFAPPRYLFRPTTVRSVLTGVLKTPNFTVLLPRPLINFIFRRCGHGGARDERKSGGGHGQRTSGIN</sequence>
<comment type="caution">
    <text evidence="2">The sequence shown here is derived from an EMBL/GenBank/DDBJ whole genome shotgun (WGS) entry which is preliminary data.</text>
</comment>
<name>A0A834HVV6_RHYFE</name>
<evidence type="ECO:0000313" key="2">
    <source>
        <dbReference type="EMBL" id="KAF7265840.1"/>
    </source>
</evidence>
<evidence type="ECO:0000313" key="3">
    <source>
        <dbReference type="Proteomes" id="UP000625711"/>
    </source>
</evidence>
<dbReference type="Proteomes" id="UP000625711">
    <property type="component" value="Unassembled WGS sequence"/>
</dbReference>
<dbReference type="EMBL" id="JAACXV010014584">
    <property type="protein sequence ID" value="KAF7265840.1"/>
    <property type="molecule type" value="Genomic_DNA"/>
</dbReference>
<reference evidence="2" key="1">
    <citation type="submission" date="2020-08" db="EMBL/GenBank/DDBJ databases">
        <title>Genome sequencing and assembly of the red palm weevil Rhynchophorus ferrugineus.</title>
        <authorList>
            <person name="Dias G.B."/>
            <person name="Bergman C.M."/>
            <person name="Manee M."/>
        </authorList>
    </citation>
    <scope>NUCLEOTIDE SEQUENCE</scope>
    <source>
        <strain evidence="2">AA-2017</strain>
        <tissue evidence="2">Whole larva</tissue>
    </source>
</reference>
<feature type="region of interest" description="Disordered" evidence="1">
    <location>
        <begin position="111"/>
        <end position="130"/>
    </location>
</feature>
<keyword evidence="3" id="KW-1185">Reference proteome</keyword>
<organism evidence="2 3">
    <name type="scientific">Rhynchophorus ferrugineus</name>
    <name type="common">Red palm weevil</name>
    <name type="synonym">Curculio ferrugineus</name>
    <dbReference type="NCBI Taxonomy" id="354439"/>
    <lineage>
        <taxon>Eukaryota</taxon>
        <taxon>Metazoa</taxon>
        <taxon>Ecdysozoa</taxon>
        <taxon>Arthropoda</taxon>
        <taxon>Hexapoda</taxon>
        <taxon>Insecta</taxon>
        <taxon>Pterygota</taxon>
        <taxon>Neoptera</taxon>
        <taxon>Endopterygota</taxon>
        <taxon>Coleoptera</taxon>
        <taxon>Polyphaga</taxon>
        <taxon>Cucujiformia</taxon>
        <taxon>Curculionidae</taxon>
        <taxon>Dryophthorinae</taxon>
        <taxon>Rhynchophorus</taxon>
    </lineage>
</organism>
<protein>
    <submittedName>
        <fullName evidence="2">Uncharacterized protein</fullName>
    </submittedName>
</protein>